<evidence type="ECO:0000313" key="3">
    <source>
        <dbReference type="EMBL" id="AGU52868.1"/>
    </source>
</evidence>
<dbReference type="InterPro" id="IPR005064">
    <property type="entry name" value="BUG"/>
</dbReference>
<protein>
    <submittedName>
        <fullName evidence="3">Putative Bug-like extra-cytoplasmic solute receptor, TTT-family</fullName>
    </submittedName>
</protein>
<feature type="chain" id="PRO_5004586254" evidence="2">
    <location>
        <begin position="22"/>
        <end position="318"/>
    </location>
</feature>
<evidence type="ECO:0000256" key="1">
    <source>
        <dbReference type="ARBA" id="ARBA00006987"/>
    </source>
</evidence>
<dbReference type="AlphaFoldDB" id="T1XJV8"/>
<dbReference type="PATRIC" id="fig|1246301.3.peg.5826"/>
<dbReference type="PIRSF" id="PIRSF017082">
    <property type="entry name" value="YflP"/>
    <property type="match status" value="1"/>
</dbReference>
<dbReference type="PANTHER" id="PTHR42928:SF5">
    <property type="entry name" value="BLR1237 PROTEIN"/>
    <property type="match status" value="1"/>
</dbReference>
<keyword evidence="3" id="KW-0675">Receptor</keyword>
<dbReference type="Gene3D" id="3.40.190.150">
    <property type="entry name" value="Bordetella uptake gene, domain 1"/>
    <property type="match status" value="1"/>
</dbReference>
<sequence length="318" mass="33586">MKTFIRRVLAICFLAAASAHAAFPERPITLVVPYAPGGSADALARVLAVRMGVKLGTSVIVDNRPGASGTIGASIAAKAPADGYTVLYDATPYSINPHLFPRMPYAANALQPLALVSLAPNILIVRAESPIRDVKDLVAKAKAAPGKLNFASGGSGTVQRLAAELLRQRLDLDMVHVGYKSGGPAIVDVTGGQVDFMFSTIAASYPLVSSGKLRALAISSPERSRRLPDVPTVAESVVPGYEAFEWNGLLLPAGTPEPVAAKLHKALVEVLKEEEVKQRFTDVGVQAVGSTPAEFAAFLKKEDAKWAEVIRQGNIKLD</sequence>
<comment type="similarity">
    <text evidence="1">Belongs to the UPF0065 (bug) family.</text>
</comment>
<dbReference type="CDD" id="cd13578">
    <property type="entry name" value="PBP2_Bug27"/>
    <property type="match status" value="1"/>
</dbReference>
<reference evidence="3 4" key="1">
    <citation type="submission" date="2012-10" db="EMBL/GenBank/DDBJ databases">
        <title>Genome sequence of Variovorax paradoxus B4.</title>
        <authorList>
            <person name="Schuldes J."/>
            <person name="Brandt U."/>
            <person name="Hiessl S."/>
            <person name="Wuebbeler J.H."/>
            <person name="Thuermer A."/>
            <person name="Steinbuechel A."/>
            <person name="Daniel R."/>
        </authorList>
    </citation>
    <scope>NUCLEOTIDE SEQUENCE [LARGE SCALE GENOMIC DNA]</scope>
    <source>
        <strain evidence="3 4">B4</strain>
    </source>
</reference>
<organism evidence="3 4">
    <name type="scientific">Variovorax paradoxus B4</name>
    <dbReference type="NCBI Taxonomy" id="1246301"/>
    <lineage>
        <taxon>Bacteria</taxon>
        <taxon>Pseudomonadati</taxon>
        <taxon>Pseudomonadota</taxon>
        <taxon>Betaproteobacteria</taxon>
        <taxon>Burkholderiales</taxon>
        <taxon>Comamonadaceae</taxon>
        <taxon>Variovorax</taxon>
    </lineage>
</organism>
<keyword evidence="2" id="KW-0732">Signal</keyword>
<dbReference type="PANTHER" id="PTHR42928">
    <property type="entry name" value="TRICARBOXYLATE-BINDING PROTEIN"/>
    <property type="match status" value="1"/>
</dbReference>
<name>T1XJV8_VARPD</name>
<accession>T1XJV8</accession>
<dbReference type="Gene3D" id="3.40.190.10">
    <property type="entry name" value="Periplasmic binding protein-like II"/>
    <property type="match status" value="1"/>
</dbReference>
<dbReference type="KEGG" id="vpd:VAPA_2c03070"/>
<feature type="signal peptide" evidence="2">
    <location>
        <begin position="1"/>
        <end position="21"/>
    </location>
</feature>
<dbReference type="SUPFAM" id="SSF53850">
    <property type="entry name" value="Periplasmic binding protein-like II"/>
    <property type="match status" value="1"/>
</dbReference>
<dbReference type="EMBL" id="CP003912">
    <property type="protein sequence ID" value="AGU52868.1"/>
    <property type="molecule type" value="Genomic_DNA"/>
</dbReference>
<dbReference type="RefSeq" id="WP_021003698.1">
    <property type="nucleotide sequence ID" value="NC_022234.1"/>
</dbReference>
<proteinExistence type="inferred from homology"/>
<dbReference type="Proteomes" id="UP000016223">
    <property type="component" value="Chromosome 2"/>
</dbReference>
<dbReference type="InterPro" id="IPR042100">
    <property type="entry name" value="Bug_dom1"/>
</dbReference>
<dbReference type="Pfam" id="PF03401">
    <property type="entry name" value="TctC"/>
    <property type="match status" value="1"/>
</dbReference>
<evidence type="ECO:0000313" key="4">
    <source>
        <dbReference type="Proteomes" id="UP000016223"/>
    </source>
</evidence>
<evidence type="ECO:0000256" key="2">
    <source>
        <dbReference type="SAM" id="SignalP"/>
    </source>
</evidence>
<gene>
    <name evidence="3" type="ORF">VAPA_2c03070</name>
</gene>
<dbReference type="OrthoDB" id="8678477at2"/>
<dbReference type="HOGENOM" id="CLU_045683_0_0_4"/>